<protein>
    <submittedName>
        <fullName evidence="1">Uncharacterized protein</fullName>
    </submittedName>
</protein>
<name>A0A7R9ILX8_9NEOP</name>
<gene>
    <name evidence="1" type="ORF">TTEB3V08_LOCUS8631</name>
</gene>
<dbReference type="EMBL" id="OE003963">
    <property type="protein sequence ID" value="CAD7460710.1"/>
    <property type="molecule type" value="Genomic_DNA"/>
</dbReference>
<reference evidence="1" key="1">
    <citation type="submission" date="2020-11" db="EMBL/GenBank/DDBJ databases">
        <authorList>
            <person name="Tran Van P."/>
        </authorList>
    </citation>
    <scope>NUCLEOTIDE SEQUENCE</scope>
</reference>
<dbReference type="AlphaFoldDB" id="A0A7R9ILX8"/>
<organism evidence="1">
    <name type="scientific">Timema tahoe</name>
    <dbReference type="NCBI Taxonomy" id="61484"/>
    <lineage>
        <taxon>Eukaryota</taxon>
        <taxon>Metazoa</taxon>
        <taxon>Ecdysozoa</taxon>
        <taxon>Arthropoda</taxon>
        <taxon>Hexapoda</taxon>
        <taxon>Insecta</taxon>
        <taxon>Pterygota</taxon>
        <taxon>Neoptera</taxon>
        <taxon>Polyneoptera</taxon>
        <taxon>Phasmatodea</taxon>
        <taxon>Timematodea</taxon>
        <taxon>Timematoidea</taxon>
        <taxon>Timematidae</taxon>
        <taxon>Timema</taxon>
    </lineage>
</organism>
<evidence type="ECO:0000313" key="1">
    <source>
        <dbReference type="EMBL" id="CAD7460710.1"/>
    </source>
</evidence>
<accession>A0A7R9ILX8</accession>
<sequence length="431" mass="48576">MGHFRLQWQWPVIAPRSFRPATRRYFAVASKEDTGWGYDMYGRVPPQPTIKLNKARYKDHDRTRIRSSKMVSQTCHWYYQPDLALIATGIRYEDLIQYKNSAAVASVSLDFDLSLVCLSTSSDCQKRPSEKKESGKPFWGQTLSTPDQELNLYLPVIGSLVYCERSTLDHAATEANSVETAPRRSQCLVLPVTQESSRASVRRAPSHMTLGCHVPTPPTPLLRPFVLYDCVRCPALAGAVAVFLCLLGRIDQPQGKKNIRFRIPLSVTTYKKGSQGYCPQVARTEGQSALSQALSAYLSCDAGPGIDTTLKRPISFVLSKSHIRSLINRTRCGVRAEMITARIRHCREEFFEKNWWCRHVTHSAHASVQTRSFSMEPGDSWICEEFPVQPWSDTSLVDWRPLFWELASTNTSRNDFTSDSTGLPSAISLTS</sequence>
<proteinExistence type="predicted"/>